<feature type="domain" description="Glyoxalase-like" evidence="1">
    <location>
        <begin position="10"/>
        <end position="147"/>
    </location>
</feature>
<keyword evidence="3" id="KW-1185">Reference proteome</keyword>
<dbReference type="Pfam" id="PF18029">
    <property type="entry name" value="Glyoxalase_6"/>
    <property type="match status" value="1"/>
</dbReference>
<sequence>MVERMVPDIHIVFDCADPDRLARFWMVALPGYDFPHGPPDGFATWEEWADANEIPDQERNAGRTLVDKQGHRPDIFFLRVPEPKITKNRIHLDVKAGGAVPDAERRARIEAVGNQLVAAGGSIHRRVDDDEGFWLVMQDPEGNEFCVN</sequence>
<accession>A0ABY5VR13</accession>
<protein>
    <submittedName>
        <fullName evidence="2">VOC family protein</fullName>
    </submittedName>
</protein>
<dbReference type="InterPro" id="IPR029068">
    <property type="entry name" value="Glyas_Bleomycin-R_OHBP_Dase"/>
</dbReference>
<reference evidence="2" key="1">
    <citation type="submission" date="2021-04" db="EMBL/GenBank/DDBJ databases">
        <authorList>
            <person name="Hartkoorn R.C."/>
            <person name="Beaudoing E."/>
            <person name="Hot D."/>
        </authorList>
    </citation>
    <scope>NUCLEOTIDE SEQUENCE</scope>
    <source>
        <strain evidence="2">NRRL B-16292</strain>
    </source>
</reference>
<dbReference type="Gene3D" id="3.10.180.10">
    <property type="entry name" value="2,3-Dihydroxybiphenyl 1,2-Dioxygenase, domain 1"/>
    <property type="match status" value="1"/>
</dbReference>
<proteinExistence type="predicted"/>
<organism evidence="2 3">
    <name type="scientific">Dactylosporangium fulvum</name>
    <dbReference type="NCBI Taxonomy" id="53359"/>
    <lineage>
        <taxon>Bacteria</taxon>
        <taxon>Bacillati</taxon>
        <taxon>Actinomycetota</taxon>
        <taxon>Actinomycetes</taxon>
        <taxon>Micromonosporales</taxon>
        <taxon>Micromonosporaceae</taxon>
        <taxon>Dactylosporangium</taxon>
    </lineage>
</organism>
<dbReference type="Proteomes" id="UP001059617">
    <property type="component" value="Chromosome"/>
</dbReference>
<evidence type="ECO:0000313" key="3">
    <source>
        <dbReference type="Proteomes" id="UP001059617"/>
    </source>
</evidence>
<dbReference type="PANTHER" id="PTHR35908">
    <property type="entry name" value="HYPOTHETICAL FUSION PROTEIN"/>
    <property type="match status" value="1"/>
</dbReference>
<dbReference type="RefSeq" id="WP_259857733.1">
    <property type="nucleotide sequence ID" value="NZ_BAAAST010000138.1"/>
</dbReference>
<dbReference type="EMBL" id="CP073720">
    <property type="protein sequence ID" value="UWP79975.1"/>
    <property type="molecule type" value="Genomic_DNA"/>
</dbReference>
<evidence type="ECO:0000313" key="2">
    <source>
        <dbReference type="EMBL" id="UWP79975.1"/>
    </source>
</evidence>
<reference evidence="2" key="2">
    <citation type="submission" date="2022-09" db="EMBL/GenBank/DDBJ databases">
        <title>Biosynthetic gene clusters of Dactylosporangioum fulvum.</title>
        <authorList>
            <person name="Caradec T."/>
        </authorList>
    </citation>
    <scope>NUCLEOTIDE SEQUENCE</scope>
    <source>
        <strain evidence="2">NRRL B-16292</strain>
    </source>
</reference>
<gene>
    <name evidence="2" type="ORF">Dfulv_33075</name>
</gene>
<dbReference type="PANTHER" id="PTHR35908:SF1">
    <property type="entry name" value="CONSERVED PROTEIN"/>
    <property type="match status" value="1"/>
</dbReference>
<name>A0ABY5VR13_9ACTN</name>
<evidence type="ECO:0000259" key="1">
    <source>
        <dbReference type="Pfam" id="PF18029"/>
    </source>
</evidence>
<dbReference type="SUPFAM" id="SSF54593">
    <property type="entry name" value="Glyoxalase/Bleomycin resistance protein/Dihydroxybiphenyl dioxygenase"/>
    <property type="match status" value="1"/>
</dbReference>
<dbReference type="InterPro" id="IPR041581">
    <property type="entry name" value="Glyoxalase_6"/>
</dbReference>